<gene>
    <name evidence="2" type="ORF">QBC47DRAFT_373302</name>
</gene>
<evidence type="ECO:0000259" key="1">
    <source>
        <dbReference type="Pfam" id="PF06985"/>
    </source>
</evidence>
<name>A0AAJ0BPY3_9PEZI</name>
<accession>A0AAJ0BPY3</accession>
<dbReference type="Pfam" id="PF06985">
    <property type="entry name" value="HET"/>
    <property type="match status" value="1"/>
</dbReference>
<feature type="domain" description="Heterokaryon incompatibility" evidence="1">
    <location>
        <begin position="200"/>
        <end position="346"/>
    </location>
</feature>
<dbReference type="InterPro" id="IPR010730">
    <property type="entry name" value="HET"/>
</dbReference>
<proteinExistence type="predicted"/>
<sequence length="711" mass="80327">MSLLRQPLCEYCALIPFQYPEAKSTESFGTVQAGPWSLGFGKRVLQSACPFCCLVVKAFRRWRETLPTQSRSSYRSLSSLNNVRLNWRRDLTSDSTGGFTLNLDLFAVVWLGIAAPPRFLQQPDPCQRFLPRIGREFDCRRLSEWIRVCEKFHTNGGCPKAIKDEDRSGLFGSIFPGLAVIRFIDVDTNAVVELQAVPRYVALSYVWGEVGTVHLTTATKRELMATGALESAKTLIPQTISDAITLTRRLQCKYLWVDSLCLLQNDPDDLERGIGIMDNIYENAWLTIIAANGHNADAGLAGIQEYSRDEILATPITDELSMGVYVGLDKLLPVSVYASRAWTFQEQLLARRAVYFVDQKVFFRCRLETCSEQIADRYSSTQHPRMPTQPDKLQHIPPHFTQFPSVPDPEYYLKRPLRSFSSMIPAYSGRALSNQGDVIRAITGILRRIQQASRSSFISGTPAVAFDVFIVFTALNVPLKRRPGFPSYSWTGWKGRIDMVHLSNYPANMNRWVLEATWITWHQRRPDGSVDVLWDGVWDKCPFNDDMGRNFEWRQGPRAPFSSPVVSLTNLPTSSGFSPAAPHLRDYPLLLFWTLSVRYRLHKGDGHFGHIGPFIGKASMMTTRGAEAGVVFLDGVEENQFFESEDPFEFILLSQASAPEDNVPEGQRQFYVMLLQWTDGIAERRGIGRLLEAHLAGSFPPGPKWKEIVLG</sequence>
<comment type="caution">
    <text evidence="2">The sequence shown here is derived from an EMBL/GenBank/DDBJ whole genome shotgun (WGS) entry which is preliminary data.</text>
</comment>
<dbReference type="PANTHER" id="PTHR33112:SF1">
    <property type="entry name" value="HETEROKARYON INCOMPATIBILITY DOMAIN-CONTAINING PROTEIN"/>
    <property type="match status" value="1"/>
</dbReference>
<protein>
    <submittedName>
        <fullName evidence="2">Heterokaryon incompatibility protein-domain-containing protein</fullName>
    </submittedName>
</protein>
<evidence type="ECO:0000313" key="2">
    <source>
        <dbReference type="EMBL" id="KAK1759906.1"/>
    </source>
</evidence>
<dbReference type="AlphaFoldDB" id="A0AAJ0BPY3"/>
<dbReference type="Proteomes" id="UP001239445">
    <property type="component" value="Unassembled WGS sequence"/>
</dbReference>
<evidence type="ECO:0000313" key="3">
    <source>
        <dbReference type="Proteomes" id="UP001239445"/>
    </source>
</evidence>
<dbReference type="PANTHER" id="PTHR33112">
    <property type="entry name" value="DOMAIN PROTEIN, PUTATIVE-RELATED"/>
    <property type="match status" value="1"/>
</dbReference>
<dbReference type="EMBL" id="MU839828">
    <property type="protein sequence ID" value="KAK1759906.1"/>
    <property type="molecule type" value="Genomic_DNA"/>
</dbReference>
<reference evidence="2" key="1">
    <citation type="submission" date="2023-06" db="EMBL/GenBank/DDBJ databases">
        <title>Genome-scale phylogeny and comparative genomics of the fungal order Sordariales.</title>
        <authorList>
            <consortium name="Lawrence Berkeley National Laboratory"/>
            <person name="Hensen N."/>
            <person name="Bonometti L."/>
            <person name="Westerberg I."/>
            <person name="Brannstrom I.O."/>
            <person name="Guillou S."/>
            <person name="Cros-Aarteil S."/>
            <person name="Calhoun S."/>
            <person name="Haridas S."/>
            <person name="Kuo A."/>
            <person name="Mondo S."/>
            <person name="Pangilinan J."/>
            <person name="Riley R."/>
            <person name="Labutti K."/>
            <person name="Andreopoulos B."/>
            <person name="Lipzen A."/>
            <person name="Chen C."/>
            <person name="Yanf M."/>
            <person name="Daum C."/>
            <person name="Ng V."/>
            <person name="Clum A."/>
            <person name="Steindorff A."/>
            <person name="Ohm R."/>
            <person name="Martin F."/>
            <person name="Silar P."/>
            <person name="Natvig D."/>
            <person name="Lalanne C."/>
            <person name="Gautier V."/>
            <person name="Ament-Velasquez S.L."/>
            <person name="Kruys A."/>
            <person name="Hutchinson M.I."/>
            <person name="Powell A.J."/>
            <person name="Barry K."/>
            <person name="Miller A.N."/>
            <person name="Grigoriev I.V."/>
            <person name="Debuchy R."/>
            <person name="Gladieux P."/>
            <person name="Thoren M.H."/>
            <person name="Johannesson H."/>
        </authorList>
    </citation>
    <scope>NUCLEOTIDE SEQUENCE</scope>
    <source>
        <strain evidence="2">PSN4</strain>
    </source>
</reference>
<keyword evidence="3" id="KW-1185">Reference proteome</keyword>
<organism evidence="2 3">
    <name type="scientific">Echria macrotheca</name>
    <dbReference type="NCBI Taxonomy" id="438768"/>
    <lineage>
        <taxon>Eukaryota</taxon>
        <taxon>Fungi</taxon>
        <taxon>Dikarya</taxon>
        <taxon>Ascomycota</taxon>
        <taxon>Pezizomycotina</taxon>
        <taxon>Sordariomycetes</taxon>
        <taxon>Sordariomycetidae</taxon>
        <taxon>Sordariales</taxon>
        <taxon>Schizotheciaceae</taxon>
        <taxon>Echria</taxon>
    </lineage>
</organism>